<feature type="region of interest" description="Disordered" evidence="4">
    <location>
        <begin position="402"/>
        <end position="424"/>
    </location>
</feature>
<reference evidence="6 7" key="1">
    <citation type="journal article" date="2021" name="J. Hered.">
        <title>A chromosome-level genome assembly of the parasitoid wasp, Cotesia glomerata (Hymenoptera: Braconidae).</title>
        <authorList>
            <person name="Pinto B.J."/>
            <person name="Weis J.J."/>
            <person name="Gamble T."/>
            <person name="Ode P.J."/>
            <person name="Paul R."/>
            <person name="Zaspel J.M."/>
        </authorList>
    </citation>
    <scope>NUCLEOTIDE SEQUENCE [LARGE SCALE GENOMIC DNA]</scope>
    <source>
        <strain evidence="6">CgM1</strain>
    </source>
</reference>
<dbReference type="SMART" id="SM00184">
    <property type="entry name" value="RING"/>
    <property type="match status" value="1"/>
</dbReference>
<dbReference type="GO" id="GO:0008270">
    <property type="term" value="F:zinc ion binding"/>
    <property type="evidence" value="ECO:0007669"/>
    <property type="project" value="UniProtKB-KW"/>
</dbReference>
<dbReference type="AlphaFoldDB" id="A0AAV7J7X3"/>
<evidence type="ECO:0000256" key="2">
    <source>
        <dbReference type="ARBA" id="ARBA00022833"/>
    </source>
</evidence>
<dbReference type="PROSITE" id="PS50089">
    <property type="entry name" value="ZF_RING_2"/>
    <property type="match status" value="1"/>
</dbReference>
<dbReference type="InterPro" id="IPR013083">
    <property type="entry name" value="Znf_RING/FYVE/PHD"/>
</dbReference>
<dbReference type="PANTHER" id="PTHR22696">
    <property type="entry name" value="E3 UBIQUITIN-PROTEIN LIGASE RNF26"/>
    <property type="match status" value="1"/>
</dbReference>
<feature type="compositionally biased region" description="Basic residues" evidence="4">
    <location>
        <begin position="360"/>
        <end position="376"/>
    </location>
</feature>
<dbReference type="Pfam" id="PF13920">
    <property type="entry name" value="zf-C3HC4_3"/>
    <property type="match status" value="1"/>
</dbReference>
<dbReference type="Gene3D" id="3.30.40.10">
    <property type="entry name" value="Zinc/RING finger domain, C3HC4 (zinc finger)"/>
    <property type="match status" value="1"/>
</dbReference>
<comment type="caution">
    <text evidence="6">The sequence shown here is derived from an EMBL/GenBank/DDBJ whole genome shotgun (WGS) entry which is preliminary data.</text>
</comment>
<sequence>MGDEVDVQLRNNAIHELQRQARETLDNPLIIYNRVAQFYLREIIAGIGASRGIEIINQERPLLQPMMINNLFNLGVILEVFEPVRDFFQRMFMSDEGDIALIFAKQRMIEQLNAAQDIYIQEPFTTLFKNWQNNNLIGAPINILYRSWTLAITHYQHFGEALDSIEPYCQLISNDFPTVINFFHFLRYDWGKILKELVEIRSSVSYTHLDSFVMTLSNKIGGAHENSWTWIANLIKVVDDEEQRWLNLQNQIANAPNLQPDIIPIQKIKEIQLNLAEGRLTLEEFINNVLMPVTCLDLENYITIITNNHLECTLCDAHDLRNINRDNLEDNEQPANEALEERNLGEFENIPVQNAAPGRGRVRGRSRARGHNRPRGRGQAGGRRQEIIEEHNQKRNLNAHLIVISDNDTDSSDQSRSPSPHRRRRIVNEIDAGQILIRPVGENSIQPVVANPENDLIRREPEEYAANSRRLPCVICLDHERDMLLQPCGHVSMCVGCSSQTVRERMDFCPVCRKNVVSRTYLRIS</sequence>
<proteinExistence type="predicted"/>
<feature type="region of interest" description="Disordered" evidence="4">
    <location>
        <begin position="341"/>
        <end position="384"/>
    </location>
</feature>
<gene>
    <name evidence="6" type="ORF">KQX54_016219</name>
</gene>
<name>A0AAV7J7X3_COTGL</name>
<evidence type="ECO:0000256" key="3">
    <source>
        <dbReference type="PROSITE-ProRule" id="PRU00175"/>
    </source>
</evidence>
<evidence type="ECO:0000313" key="6">
    <source>
        <dbReference type="EMBL" id="KAH0567923.1"/>
    </source>
</evidence>
<dbReference type="InterPro" id="IPR001841">
    <property type="entry name" value="Znf_RING"/>
</dbReference>
<accession>A0AAV7J7X3</accession>
<protein>
    <recommendedName>
        <fullName evidence="5">RING-type domain-containing protein</fullName>
    </recommendedName>
</protein>
<dbReference type="EMBL" id="JAHXZJ010000001">
    <property type="protein sequence ID" value="KAH0567923.1"/>
    <property type="molecule type" value="Genomic_DNA"/>
</dbReference>
<evidence type="ECO:0000259" key="5">
    <source>
        <dbReference type="PROSITE" id="PS50089"/>
    </source>
</evidence>
<dbReference type="SUPFAM" id="SSF57850">
    <property type="entry name" value="RING/U-box"/>
    <property type="match status" value="1"/>
</dbReference>
<keyword evidence="7" id="KW-1185">Reference proteome</keyword>
<dbReference type="Proteomes" id="UP000826195">
    <property type="component" value="Unassembled WGS sequence"/>
</dbReference>
<evidence type="ECO:0000256" key="1">
    <source>
        <dbReference type="ARBA" id="ARBA00022771"/>
    </source>
</evidence>
<keyword evidence="2" id="KW-0862">Zinc</keyword>
<evidence type="ECO:0000256" key="4">
    <source>
        <dbReference type="SAM" id="MobiDB-lite"/>
    </source>
</evidence>
<keyword evidence="1 3" id="KW-0479">Metal-binding</keyword>
<feature type="domain" description="RING-type" evidence="5">
    <location>
        <begin position="473"/>
        <end position="513"/>
    </location>
</feature>
<keyword evidence="1 3" id="KW-0863">Zinc-finger</keyword>
<evidence type="ECO:0000313" key="7">
    <source>
        <dbReference type="Proteomes" id="UP000826195"/>
    </source>
</evidence>
<organism evidence="6 7">
    <name type="scientific">Cotesia glomerata</name>
    <name type="common">Lepidopteran parasitic wasp</name>
    <name type="synonym">Apanteles glomeratus</name>
    <dbReference type="NCBI Taxonomy" id="32391"/>
    <lineage>
        <taxon>Eukaryota</taxon>
        <taxon>Metazoa</taxon>
        <taxon>Ecdysozoa</taxon>
        <taxon>Arthropoda</taxon>
        <taxon>Hexapoda</taxon>
        <taxon>Insecta</taxon>
        <taxon>Pterygota</taxon>
        <taxon>Neoptera</taxon>
        <taxon>Endopterygota</taxon>
        <taxon>Hymenoptera</taxon>
        <taxon>Apocrita</taxon>
        <taxon>Ichneumonoidea</taxon>
        <taxon>Braconidae</taxon>
        <taxon>Microgastrinae</taxon>
        <taxon>Cotesia</taxon>
    </lineage>
</organism>